<evidence type="ECO:0000313" key="2">
    <source>
        <dbReference type="Proteomes" id="UP001556692"/>
    </source>
</evidence>
<gene>
    <name evidence="1" type="ORF">ABGN05_14705</name>
</gene>
<proteinExistence type="predicted"/>
<organism evidence="1 2">
    <name type="scientific">Aquibium pacificus</name>
    <dbReference type="NCBI Taxonomy" id="3153579"/>
    <lineage>
        <taxon>Bacteria</taxon>
        <taxon>Pseudomonadati</taxon>
        <taxon>Pseudomonadota</taxon>
        <taxon>Alphaproteobacteria</taxon>
        <taxon>Hyphomicrobiales</taxon>
        <taxon>Phyllobacteriaceae</taxon>
        <taxon>Aquibium</taxon>
    </lineage>
</organism>
<dbReference type="EMBL" id="JBDPGJ010000003">
    <property type="protein sequence ID" value="MEX0406912.1"/>
    <property type="molecule type" value="Genomic_DNA"/>
</dbReference>
<dbReference type="Proteomes" id="UP001556692">
    <property type="component" value="Unassembled WGS sequence"/>
</dbReference>
<name>A0ABV3SJG6_9HYPH</name>
<reference evidence="1 2" key="1">
    <citation type="submission" date="2024-05" db="EMBL/GenBank/DDBJ databases">
        <authorList>
            <person name="Jiang F."/>
        </authorList>
    </citation>
    <scope>NUCLEOTIDE SEQUENCE [LARGE SCALE GENOMIC DNA]</scope>
    <source>
        <strain evidence="1 2">LZ166</strain>
    </source>
</reference>
<accession>A0ABV3SJG6</accession>
<keyword evidence="2" id="KW-1185">Reference proteome</keyword>
<sequence length="65" mass="7395">MFAVTPYSALRHVISMKDGKTVESWEQCRVVGIDATKDEPQYLVEIFTKGSSYVDRADMIRKEPA</sequence>
<comment type="caution">
    <text evidence="1">The sequence shown here is derived from an EMBL/GenBank/DDBJ whole genome shotgun (WGS) entry which is preliminary data.</text>
</comment>
<evidence type="ECO:0000313" key="1">
    <source>
        <dbReference type="EMBL" id="MEX0406912.1"/>
    </source>
</evidence>
<protein>
    <submittedName>
        <fullName evidence="1">Uncharacterized protein</fullName>
    </submittedName>
</protein>